<evidence type="ECO:0000256" key="1">
    <source>
        <dbReference type="SAM" id="MobiDB-lite"/>
    </source>
</evidence>
<dbReference type="SUPFAM" id="SSF51445">
    <property type="entry name" value="(Trans)glycosidases"/>
    <property type="match status" value="1"/>
</dbReference>
<feature type="compositionally biased region" description="Polar residues" evidence="1">
    <location>
        <begin position="55"/>
        <end position="68"/>
    </location>
</feature>
<dbReference type="Proteomes" id="UP000243459">
    <property type="component" value="Chromosome 4"/>
</dbReference>
<organism evidence="2 3">
    <name type="scientific">Asparagus officinalis</name>
    <name type="common">Garden asparagus</name>
    <dbReference type="NCBI Taxonomy" id="4686"/>
    <lineage>
        <taxon>Eukaryota</taxon>
        <taxon>Viridiplantae</taxon>
        <taxon>Streptophyta</taxon>
        <taxon>Embryophyta</taxon>
        <taxon>Tracheophyta</taxon>
        <taxon>Spermatophyta</taxon>
        <taxon>Magnoliopsida</taxon>
        <taxon>Liliopsida</taxon>
        <taxon>Asparagales</taxon>
        <taxon>Asparagaceae</taxon>
        <taxon>Asparagoideae</taxon>
        <taxon>Asparagus</taxon>
    </lineage>
</organism>
<proteinExistence type="predicted"/>
<sequence>MEANNNCACRNTPFFRGVKAGGLATALYGDFSSPGLPNASLTTAQRVLSSAATVFSGHQRTRSPSTVRGTPLALRPPPIAPELTADTTTPAFRDGYLPIATDACSRHGAVFNFTLRRDEAMAPSSQDAMCRPEGLSPSGWPKPTRAGRESGWQGENALRAYDEARARIRVVSTPLLRRRGENVRV</sequence>
<gene>
    <name evidence="2" type="ORF">A4U43_C04F2340</name>
</gene>
<dbReference type="Gene3D" id="3.20.20.80">
    <property type="entry name" value="Glycosidases"/>
    <property type="match status" value="1"/>
</dbReference>
<dbReference type="Gramene" id="ONK70867">
    <property type="protein sequence ID" value="ONK70867"/>
    <property type="gene ID" value="A4U43_C04F2340"/>
</dbReference>
<evidence type="ECO:0000313" key="2">
    <source>
        <dbReference type="EMBL" id="ONK70867.1"/>
    </source>
</evidence>
<keyword evidence="3" id="KW-1185">Reference proteome</keyword>
<feature type="region of interest" description="Disordered" evidence="1">
    <location>
        <begin position="124"/>
        <end position="153"/>
    </location>
</feature>
<accession>A0A5P1F0D0</accession>
<reference evidence="3" key="1">
    <citation type="journal article" date="2017" name="Nat. Commun.">
        <title>The asparagus genome sheds light on the origin and evolution of a young Y chromosome.</title>
        <authorList>
            <person name="Harkess A."/>
            <person name="Zhou J."/>
            <person name="Xu C."/>
            <person name="Bowers J.E."/>
            <person name="Van der Hulst R."/>
            <person name="Ayyampalayam S."/>
            <person name="Mercati F."/>
            <person name="Riccardi P."/>
            <person name="McKain M.R."/>
            <person name="Kakrana A."/>
            <person name="Tang H."/>
            <person name="Ray J."/>
            <person name="Groenendijk J."/>
            <person name="Arikit S."/>
            <person name="Mathioni S.M."/>
            <person name="Nakano M."/>
            <person name="Shan H."/>
            <person name="Telgmann-Rauber A."/>
            <person name="Kanno A."/>
            <person name="Yue Z."/>
            <person name="Chen H."/>
            <person name="Li W."/>
            <person name="Chen Y."/>
            <person name="Xu X."/>
            <person name="Zhang Y."/>
            <person name="Luo S."/>
            <person name="Chen H."/>
            <person name="Gao J."/>
            <person name="Mao Z."/>
            <person name="Pires J.C."/>
            <person name="Luo M."/>
            <person name="Kudrna D."/>
            <person name="Wing R.A."/>
            <person name="Meyers B.C."/>
            <person name="Yi K."/>
            <person name="Kong H."/>
            <person name="Lavrijsen P."/>
            <person name="Sunseri F."/>
            <person name="Falavigna A."/>
            <person name="Ye Y."/>
            <person name="Leebens-Mack J.H."/>
            <person name="Chen G."/>
        </authorList>
    </citation>
    <scope>NUCLEOTIDE SEQUENCE [LARGE SCALE GENOMIC DNA]</scope>
    <source>
        <strain evidence="3">cv. DH0086</strain>
    </source>
</reference>
<name>A0A5P1F0D0_ASPOF</name>
<feature type="region of interest" description="Disordered" evidence="1">
    <location>
        <begin position="55"/>
        <end position="85"/>
    </location>
</feature>
<dbReference type="InterPro" id="IPR017853">
    <property type="entry name" value="GH"/>
</dbReference>
<dbReference type="EMBL" id="CM007384">
    <property type="protein sequence ID" value="ONK70867.1"/>
    <property type="molecule type" value="Genomic_DNA"/>
</dbReference>
<protein>
    <submittedName>
        <fullName evidence="2">Uncharacterized protein</fullName>
    </submittedName>
</protein>
<dbReference type="AlphaFoldDB" id="A0A5P1F0D0"/>
<evidence type="ECO:0000313" key="3">
    <source>
        <dbReference type="Proteomes" id="UP000243459"/>
    </source>
</evidence>